<reference evidence="3" key="1">
    <citation type="submission" date="2016-10" db="EMBL/GenBank/DDBJ databases">
        <authorList>
            <person name="Varghese N."/>
            <person name="Submissions S."/>
        </authorList>
    </citation>
    <scope>NUCLEOTIDE SEQUENCE [LARGE SCALE GENOMIC DNA]</scope>
    <source>
        <strain evidence="3">DSM 10146</strain>
    </source>
</reference>
<evidence type="ECO:0000313" key="3">
    <source>
        <dbReference type="Proteomes" id="UP000198994"/>
    </source>
</evidence>
<name>A0A1G7E0J3_9RHOB</name>
<gene>
    <name evidence="2" type="ORF">SAMN04488105_10536</name>
</gene>
<keyword evidence="1" id="KW-0812">Transmembrane</keyword>
<feature type="transmembrane region" description="Helical" evidence="1">
    <location>
        <begin position="15"/>
        <end position="35"/>
    </location>
</feature>
<evidence type="ECO:0000313" key="2">
    <source>
        <dbReference type="EMBL" id="SDE56986.1"/>
    </source>
</evidence>
<evidence type="ECO:0000256" key="1">
    <source>
        <dbReference type="SAM" id="Phobius"/>
    </source>
</evidence>
<accession>A0A1G7E0J3</accession>
<keyword evidence="1" id="KW-1133">Transmembrane helix</keyword>
<keyword evidence="1" id="KW-0472">Membrane</keyword>
<dbReference type="AlphaFoldDB" id="A0A1G7E0J3"/>
<organism evidence="2 3">
    <name type="scientific">Salipiger thiooxidans</name>
    <dbReference type="NCBI Taxonomy" id="282683"/>
    <lineage>
        <taxon>Bacteria</taxon>
        <taxon>Pseudomonadati</taxon>
        <taxon>Pseudomonadota</taxon>
        <taxon>Alphaproteobacteria</taxon>
        <taxon>Rhodobacterales</taxon>
        <taxon>Roseobacteraceae</taxon>
        <taxon>Salipiger</taxon>
    </lineage>
</organism>
<dbReference type="RefSeq" id="WP_131822000.1">
    <property type="nucleotide sequence ID" value="NZ_FNAV01000005.1"/>
</dbReference>
<dbReference type="Proteomes" id="UP000198994">
    <property type="component" value="Unassembled WGS sequence"/>
</dbReference>
<dbReference type="STRING" id="282683.SAMN04488105_10536"/>
<protein>
    <submittedName>
        <fullName evidence="2">Uncharacterized protein</fullName>
    </submittedName>
</protein>
<proteinExistence type="predicted"/>
<sequence>MSQDGQTDFQTQTPVLLLALAVSSPVFWIVLAIALHSGSGLATSLLWAVASTLASFGSAYVLLYLRKRLTEANLRAEAAAKPGAPEPHR</sequence>
<keyword evidence="3" id="KW-1185">Reference proteome</keyword>
<feature type="transmembrane region" description="Helical" evidence="1">
    <location>
        <begin position="41"/>
        <end position="65"/>
    </location>
</feature>
<dbReference type="EMBL" id="FNAV01000005">
    <property type="protein sequence ID" value="SDE56986.1"/>
    <property type="molecule type" value="Genomic_DNA"/>
</dbReference>